<proteinExistence type="predicted"/>
<dbReference type="RefSeq" id="XP_016250703.1">
    <property type="nucleotide sequence ID" value="XM_016393184.1"/>
</dbReference>
<dbReference type="HOGENOM" id="CLU_1151687_0_0_1"/>
<reference evidence="2 3" key="1">
    <citation type="submission" date="2015-01" db="EMBL/GenBank/DDBJ databases">
        <title>The Genome Sequence of Cladophialophora immunda CBS83496.</title>
        <authorList>
            <consortium name="The Broad Institute Genomics Platform"/>
            <person name="Cuomo C."/>
            <person name="de Hoog S."/>
            <person name="Gorbushina A."/>
            <person name="Stielow B."/>
            <person name="Teixiera M."/>
            <person name="Abouelleil A."/>
            <person name="Chapman S.B."/>
            <person name="Priest M."/>
            <person name="Young S.K."/>
            <person name="Wortman J."/>
            <person name="Nusbaum C."/>
            <person name="Birren B."/>
        </authorList>
    </citation>
    <scope>NUCLEOTIDE SEQUENCE [LARGE SCALE GENOMIC DNA]</scope>
    <source>
        <strain evidence="2 3">CBS 83496</strain>
    </source>
</reference>
<dbReference type="EMBL" id="KN847042">
    <property type="protein sequence ID" value="KIW30487.1"/>
    <property type="molecule type" value="Genomic_DNA"/>
</dbReference>
<sequence>MSESASDGEQSQTTNDHRKPSKWHTLRKRFLAFFTPGHRPVLRMHAFTAINPRTNLKEVNAILRDLTRPIVNEDEGRISELYVPGNNVCPYATLGFLARVDPGALGFSFVKEHVVNDIHGRYTPVANLSPAQRDKCESLHTVNGTRLEILGIAHIALYHRDAPNMLINWAYMVVPDDNPVRFDFILGTDWEYAIQDLAKRLERKSSSPPAPTVAVIHLETEHMTNLLLTCDDIKIATTMLI</sequence>
<evidence type="ECO:0000313" key="3">
    <source>
        <dbReference type="Proteomes" id="UP000054466"/>
    </source>
</evidence>
<name>A0A0D2AYY8_9EURO</name>
<dbReference type="VEuPathDB" id="FungiDB:PV07_06229"/>
<feature type="region of interest" description="Disordered" evidence="1">
    <location>
        <begin position="1"/>
        <end position="21"/>
    </location>
</feature>
<organism evidence="2 3">
    <name type="scientific">Cladophialophora immunda</name>
    <dbReference type="NCBI Taxonomy" id="569365"/>
    <lineage>
        <taxon>Eukaryota</taxon>
        <taxon>Fungi</taxon>
        <taxon>Dikarya</taxon>
        <taxon>Ascomycota</taxon>
        <taxon>Pezizomycotina</taxon>
        <taxon>Eurotiomycetes</taxon>
        <taxon>Chaetothyriomycetidae</taxon>
        <taxon>Chaetothyriales</taxon>
        <taxon>Herpotrichiellaceae</taxon>
        <taxon>Cladophialophora</taxon>
    </lineage>
</organism>
<feature type="compositionally biased region" description="Polar residues" evidence="1">
    <location>
        <begin position="1"/>
        <end position="14"/>
    </location>
</feature>
<gene>
    <name evidence="2" type="ORF">PV07_06229</name>
</gene>
<dbReference type="Proteomes" id="UP000054466">
    <property type="component" value="Unassembled WGS sequence"/>
</dbReference>
<protein>
    <submittedName>
        <fullName evidence="2">Uncharacterized protein</fullName>
    </submittedName>
</protein>
<dbReference type="GeneID" id="27345423"/>
<dbReference type="OrthoDB" id="10569209at2759"/>
<dbReference type="AlphaFoldDB" id="A0A0D2AYY8"/>
<evidence type="ECO:0000256" key="1">
    <source>
        <dbReference type="SAM" id="MobiDB-lite"/>
    </source>
</evidence>
<evidence type="ECO:0000313" key="2">
    <source>
        <dbReference type="EMBL" id="KIW30487.1"/>
    </source>
</evidence>
<keyword evidence="3" id="KW-1185">Reference proteome</keyword>
<accession>A0A0D2AYY8</accession>